<evidence type="ECO:0000313" key="2">
    <source>
        <dbReference type="EMBL" id="SQA99450.1"/>
    </source>
</evidence>
<dbReference type="Proteomes" id="UP000217979">
    <property type="component" value="Chromosome"/>
</dbReference>
<proteinExistence type="predicted"/>
<protein>
    <submittedName>
        <fullName evidence="1">Cytoplasmic protein</fullName>
    </submittedName>
</protein>
<evidence type="ECO:0000313" key="3">
    <source>
        <dbReference type="Proteomes" id="UP000217979"/>
    </source>
</evidence>
<evidence type="ECO:0000313" key="4">
    <source>
        <dbReference type="Proteomes" id="UP000251197"/>
    </source>
</evidence>
<evidence type="ECO:0000313" key="1">
    <source>
        <dbReference type="EMBL" id="ATF91047.1"/>
    </source>
</evidence>
<reference evidence="2 4" key="2">
    <citation type="submission" date="2018-06" db="EMBL/GenBank/DDBJ databases">
        <authorList>
            <consortium name="Pathogen Informatics"/>
            <person name="Doyle S."/>
        </authorList>
    </citation>
    <scope>NUCLEOTIDE SEQUENCE [LARGE SCALE GENOMIC DNA]</scope>
    <source>
        <strain evidence="2 4">NCTC12120</strain>
    </source>
</reference>
<reference evidence="1 3" key="1">
    <citation type="submission" date="2017-09" db="EMBL/GenBank/DDBJ databases">
        <title>FDA dAtabase for Regulatory Grade micrObial Sequences (FDA-ARGOS): Supporting development and validation of Infectious Disease Dx tests.</title>
        <authorList>
            <person name="Minogue T."/>
            <person name="Wolcott M."/>
            <person name="Wasieloski L."/>
            <person name="Aguilar W."/>
            <person name="Moore D."/>
            <person name="Tallon L."/>
            <person name="Sadzewicz L."/>
            <person name="Ott S."/>
            <person name="Zhao X."/>
            <person name="Nagaraj S."/>
            <person name="Vavikolanu K."/>
            <person name="Aluvathingal J."/>
            <person name="Nadendla S."/>
            <person name="Sichtig H."/>
        </authorList>
    </citation>
    <scope>NUCLEOTIDE SEQUENCE [LARGE SCALE GENOMIC DNA]</scope>
    <source>
        <strain evidence="1 3">FDAARGOS_392</strain>
    </source>
</reference>
<dbReference type="EMBL" id="CP023525">
    <property type="protein sequence ID" value="ATF91047.1"/>
    <property type="molecule type" value="Genomic_DNA"/>
</dbReference>
<dbReference type="AlphaFoldDB" id="A0A291DTD3"/>
<dbReference type="EMBL" id="UAVU01000003">
    <property type="protein sequence ID" value="SQA99450.1"/>
    <property type="molecule type" value="Genomic_DNA"/>
</dbReference>
<dbReference type="RefSeq" id="WP_061275521.1">
    <property type="nucleotide sequence ID" value="NZ_CP023525.1"/>
</dbReference>
<name>A0A291DTD3_9ENTR</name>
<dbReference type="Proteomes" id="UP000251197">
    <property type="component" value="Unassembled WGS sequence"/>
</dbReference>
<sequence>MAEPIKKQPVLISVDENKDHEFTLSKNIAILIRLKNENITRNTQEVTDITSALIDLKWMNRREIFPWRAKEEVYGAVLEEILSHHPKLKEQILKRLEGHYQRLKEQEAQTLSITRGLAEKTWKSSTL</sequence>
<gene>
    <name evidence="1" type="ORF">CO704_02575</name>
    <name evidence="2" type="ORF">NCTC12120_03369</name>
</gene>
<accession>A0A291DTD3</accession>
<organism evidence="1 3">
    <name type="scientific">Cedecea neteri</name>
    <dbReference type="NCBI Taxonomy" id="158822"/>
    <lineage>
        <taxon>Bacteria</taxon>
        <taxon>Pseudomonadati</taxon>
        <taxon>Pseudomonadota</taxon>
        <taxon>Gammaproteobacteria</taxon>
        <taxon>Enterobacterales</taxon>
        <taxon>Enterobacteriaceae</taxon>
        <taxon>Cedecea</taxon>
    </lineage>
</organism>